<evidence type="ECO:0008006" key="12">
    <source>
        <dbReference type="Google" id="ProtNLM"/>
    </source>
</evidence>
<dbReference type="InterPro" id="IPR027417">
    <property type="entry name" value="P-loop_NTPase"/>
</dbReference>
<dbReference type="Pfam" id="PF00225">
    <property type="entry name" value="Kinesin"/>
    <property type="match status" value="1"/>
</dbReference>
<evidence type="ECO:0000256" key="5">
    <source>
        <dbReference type="ARBA" id="ARBA00023212"/>
    </source>
</evidence>
<feature type="compositionally biased region" description="Polar residues" evidence="7">
    <location>
        <begin position="1110"/>
        <end position="1125"/>
    </location>
</feature>
<feature type="domain" description="SAM" evidence="9">
    <location>
        <begin position="1"/>
        <end position="64"/>
    </location>
</feature>
<dbReference type="EMBL" id="OX459966">
    <property type="protein sequence ID" value="CAI9171096.1"/>
    <property type="molecule type" value="Genomic_DNA"/>
</dbReference>
<keyword evidence="5" id="KW-0206">Cytoskeleton</keyword>
<keyword evidence="4 6" id="KW-0067">ATP-binding</keyword>
<dbReference type="PROSITE" id="PS50105">
    <property type="entry name" value="SAM_DOMAIN"/>
    <property type="match status" value="1"/>
</dbReference>
<proteinExistence type="inferred from homology"/>
<feature type="region of interest" description="Disordered" evidence="7">
    <location>
        <begin position="552"/>
        <end position="640"/>
    </location>
</feature>
<dbReference type="SUPFAM" id="SSF52540">
    <property type="entry name" value="P-loop containing nucleoside triphosphate hydrolases"/>
    <property type="match status" value="1"/>
</dbReference>
<dbReference type="InterPro" id="IPR013761">
    <property type="entry name" value="SAM/pointed_sf"/>
</dbReference>
<dbReference type="PRINTS" id="PR00380">
    <property type="entry name" value="KINESINHEAVY"/>
</dbReference>
<feature type="region of interest" description="Disordered" evidence="7">
    <location>
        <begin position="87"/>
        <end position="112"/>
    </location>
</feature>
<comment type="subcellular location">
    <subcellularLocation>
        <location evidence="1">Cytoplasm</location>
        <location evidence="1">Cytoskeleton</location>
    </subcellularLocation>
</comment>
<dbReference type="Proteomes" id="UP001176941">
    <property type="component" value="Chromosome 30"/>
</dbReference>
<dbReference type="InterPro" id="IPR036961">
    <property type="entry name" value="Kinesin_motor_dom_sf"/>
</dbReference>
<dbReference type="PROSITE" id="PS00411">
    <property type="entry name" value="KINESIN_MOTOR_1"/>
    <property type="match status" value="1"/>
</dbReference>
<dbReference type="CDD" id="cd01367">
    <property type="entry name" value="KISc_KIF2_like"/>
    <property type="match status" value="1"/>
</dbReference>
<evidence type="ECO:0000259" key="9">
    <source>
        <dbReference type="PROSITE" id="PS50105"/>
    </source>
</evidence>
<dbReference type="SUPFAM" id="SSF47769">
    <property type="entry name" value="SAM/Pointed domain"/>
    <property type="match status" value="1"/>
</dbReference>
<accession>A0ABN8ZDL9</accession>
<gene>
    <name evidence="10" type="ORF">MRATA1EN1_LOCUS20058</name>
</gene>
<evidence type="ECO:0000256" key="2">
    <source>
        <dbReference type="ARBA" id="ARBA00022490"/>
    </source>
</evidence>
<dbReference type="Gene3D" id="3.40.850.10">
    <property type="entry name" value="Kinesin motor domain"/>
    <property type="match status" value="1"/>
</dbReference>
<evidence type="ECO:0000313" key="10">
    <source>
        <dbReference type="EMBL" id="CAI9171096.1"/>
    </source>
</evidence>
<dbReference type="Pfam" id="PF00536">
    <property type="entry name" value="SAM_1"/>
    <property type="match status" value="1"/>
</dbReference>
<feature type="region of interest" description="Disordered" evidence="7">
    <location>
        <begin position="1194"/>
        <end position="1234"/>
    </location>
</feature>
<feature type="region of interest" description="Disordered" evidence="7">
    <location>
        <begin position="922"/>
        <end position="943"/>
    </location>
</feature>
<feature type="compositionally biased region" description="Basic and acidic residues" evidence="7">
    <location>
        <begin position="865"/>
        <end position="877"/>
    </location>
</feature>
<sequence length="1368" mass="150923">MTSWLYECLCEAELAQYYPHFTALGLQKIDELANVTMKDYSKLGVHDMNDRKRLFQLIKIIKIMQEEDKAVSSPDYHLQTSSLCVKPQKSRCGPRRQLHFDSPADNKDRTTSNNQFELCDLSDFSAGEQKSNYIEVLEHMLPDDSQYHIQTGILNATAADSYIQKEAKTSRFSSNHFSPVQGDCDSSVIQRVSHVSGYNYGIPHSYIRQNTSEKENPWTEMEKIRVCVRKRPLGMREVRRGEINIITVKDKETLLVHEKKEAVDLTQYILQHVFYFDEIFDEACTNQDIYMKTTHPLIQHIFNGGNATCFSYGQTGAGKTYTMIGTHQNPGLYALAARDIFRQLEVSQPRRHLFVWISFYEIYCGQLYDLLNRRKRLFAREDSKHVVQIVGLRELQVDSVELLLEVILKGSKERSTRATGVNADSSRSHAIIQIQIKDSAKRTFGRISFIDLAGSERAADARDSDRQTKMEGAEINQSLLALKECIRALDQEHTHTPFRQSKLTQVLKDSFIGNAKTCMIANISPSHVATEHTLNTLRYADRVKELKKGIKCCTPANSRNRTSGNSSNSSPKRIQSSPVALPGDKCSPKKVKLGLQQPLTVPSGSTRGKAHPLASHPANIPFASVPKVPGKEGGSRGSPPREWVIQTSSNKGCVPSGHVAIKRAEESAALCSEKNPVGNKTALGWGSRAPGPGGDLVRGQPPSRCKKVQTVQPVQKQLVSRGELSFGSVHRLAEYGQGSKEGTPSRPASEAWTSNIPARQKEREEHLRFYHQQFQQPPLLQQKLKYQPLERFLCRSQPPEGQLQNDIPSPFHPHRAESHDGAQVPQAEDPDDSDFSEDSFSHVSSQRPREQGKSQENSGGSFFLHQREQGPEERVAERQQSLFFSPDGDKEGVTGSWVYSQDPAGHRRIALDHGCSPGQVPLDWSREEDSDLSGPPLREDLAGKPYCSQVDSVYGQGRGGGPAFDLRQEAFRSEVPGQAEDSLPSLGEDGFTCSLSHIAVPGSPDQRDKVSTPLREVSEDSPTLETRTMKDSNPFQGEDSKGELGTSSEHASGLMAPLTMSLLESLDDGGPPSWEQPAQDGTVRGLVAADTEGPAVGHTVSSGDPEAVPPTSSAAEHLWLSSSPPDNKPGGSLPALSPSPIRQHPPDELPDGEADPGEACQSRDTALFSRGHCDANVETELDGSQGFLGKPFLTLHPGGPHIGPTLTPRAGSSNVADQPRAQERKQLAGPSWPELGFSTDPITLSCYNEGIAWLKHRPIPRPLARPGSPLVASCSPKTTRTLRQPVLGQAQQVVIQAHREQLDEMAELGFKEETLMSQLAATDFEGFVIQLDEIMVMKSKCIQSLRSQLQLYLACHKPAAGPERTVVS</sequence>
<evidence type="ECO:0000256" key="4">
    <source>
        <dbReference type="ARBA" id="ARBA00022840"/>
    </source>
</evidence>
<feature type="compositionally biased region" description="Acidic residues" evidence="7">
    <location>
        <begin position="828"/>
        <end position="837"/>
    </location>
</feature>
<evidence type="ECO:0000313" key="11">
    <source>
        <dbReference type="Proteomes" id="UP001176941"/>
    </source>
</evidence>
<dbReference type="PANTHER" id="PTHR47971:SF20">
    <property type="entry name" value="KINESIN-LIKE PROTEIN KIF24"/>
    <property type="match status" value="1"/>
</dbReference>
<feature type="binding site" evidence="6">
    <location>
        <begin position="313"/>
        <end position="320"/>
    </location>
    <ligand>
        <name>ATP</name>
        <dbReference type="ChEBI" id="CHEBI:30616"/>
    </ligand>
</feature>
<protein>
    <recommendedName>
        <fullName evidence="12">Kinesin family member 24</fullName>
    </recommendedName>
</protein>
<dbReference type="PROSITE" id="PS50067">
    <property type="entry name" value="KINESIN_MOTOR_2"/>
    <property type="match status" value="1"/>
</dbReference>
<evidence type="ECO:0000256" key="3">
    <source>
        <dbReference type="ARBA" id="ARBA00022741"/>
    </source>
</evidence>
<keyword evidence="3 6" id="KW-0547">Nucleotide-binding</keyword>
<dbReference type="SMART" id="SM00129">
    <property type="entry name" value="KISc"/>
    <property type="match status" value="1"/>
</dbReference>
<keyword evidence="11" id="KW-1185">Reference proteome</keyword>
<feature type="region of interest" description="Disordered" evidence="7">
    <location>
        <begin position="974"/>
        <end position="1053"/>
    </location>
</feature>
<keyword evidence="6" id="KW-0505">Motor protein</keyword>
<feature type="domain" description="Kinesin motor" evidence="8">
    <location>
        <begin position="223"/>
        <end position="546"/>
    </location>
</feature>
<feature type="compositionally biased region" description="Polar residues" evidence="7">
    <location>
        <begin position="597"/>
        <end position="606"/>
    </location>
</feature>
<evidence type="ECO:0000256" key="6">
    <source>
        <dbReference type="PROSITE-ProRule" id="PRU00283"/>
    </source>
</evidence>
<evidence type="ECO:0000259" key="8">
    <source>
        <dbReference type="PROSITE" id="PS50067"/>
    </source>
</evidence>
<dbReference type="InterPro" id="IPR001752">
    <property type="entry name" value="Kinesin_motor_dom"/>
</dbReference>
<reference evidence="10" key="1">
    <citation type="submission" date="2023-04" db="EMBL/GenBank/DDBJ databases">
        <authorList>
            <consortium name="ELIXIR-Norway"/>
        </authorList>
    </citation>
    <scope>NUCLEOTIDE SEQUENCE [LARGE SCALE GENOMIC DNA]</scope>
</reference>
<dbReference type="InterPro" id="IPR001660">
    <property type="entry name" value="SAM"/>
</dbReference>
<feature type="region of interest" description="Disordered" evidence="7">
    <location>
        <begin position="798"/>
        <end position="878"/>
    </location>
</feature>
<feature type="compositionally biased region" description="Basic and acidic residues" evidence="7">
    <location>
        <begin position="98"/>
        <end position="110"/>
    </location>
</feature>
<feature type="compositionally biased region" description="Polar residues" evidence="7">
    <location>
        <begin position="1020"/>
        <end position="1035"/>
    </location>
</feature>
<name>A0ABN8ZDL9_RANTA</name>
<dbReference type="InterPro" id="IPR019821">
    <property type="entry name" value="Kinesin_motor_CS"/>
</dbReference>
<dbReference type="Gene3D" id="1.10.150.50">
    <property type="entry name" value="Transcription Factor, Ets-1"/>
    <property type="match status" value="1"/>
</dbReference>
<feature type="region of interest" description="Disordered" evidence="7">
    <location>
        <begin position="1093"/>
        <end position="1161"/>
    </location>
</feature>
<keyword evidence="2" id="KW-0963">Cytoplasm</keyword>
<feature type="compositionally biased region" description="Basic residues" evidence="7">
    <location>
        <begin position="88"/>
        <end position="97"/>
    </location>
</feature>
<feature type="compositionally biased region" description="Low complexity" evidence="7">
    <location>
        <begin position="557"/>
        <end position="570"/>
    </location>
</feature>
<comment type="similarity">
    <text evidence="6">Belongs to the TRAFAC class myosin-kinesin ATPase superfamily. Kinesin family.</text>
</comment>
<evidence type="ECO:0000256" key="1">
    <source>
        <dbReference type="ARBA" id="ARBA00004245"/>
    </source>
</evidence>
<dbReference type="CDD" id="cd09541">
    <property type="entry name" value="SAM_KIF24-like"/>
    <property type="match status" value="1"/>
</dbReference>
<organism evidence="10 11">
    <name type="scientific">Rangifer tarandus platyrhynchus</name>
    <name type="common">Svalbard reindeer</name>
    <dbReference type="NCBI Taxonomy" id="3082113"/>
    <lineage>
        <taxon>Eukaryota</taxon>
        <taxon>Metazoa</taxon>
        <taxon>Chordata</taxon>
        <taxon>Craniata</taxon>
        <taxon>Vertebrata</taxon>
        <taxon>Euteleostomi</taxon>
        <taxon>Mammalia</taxon>
        <taxon>Eutheria</taxon>
        <taxon>Laurasiatheria</taxon>
        <taxon>Artiodactyla</taxon>
        <taxon>Ruminantia</taxon>
        <taxon>Pecora</taxon>
        <taxon>Cervidae</taxon>
        <taxon>Odocoileinae</taxon>
        <taxon>Rangifer</taxon>
    </lineage>
</organism>
<dbReference type="InterPro" id="IPR027640">
    <property type="entry name" value="Kinesin-like_fam"/>
</dbReference>
<feature type="compositionally biased region" description="Low complexity" evidence="7">
    <location>
        <begin position="1129"/>
        <end position="1140"/>
    </location>
</feature>
<evidence type="ECO:0000256" key="7">
    <source>
        <dbReference type="SAM" id="MobiDB-lite"/>
    </source>
</evidence>
<dbReference type="PANTHER" id="PTHR47971">
    <property type="entry name" value="KINESIN-RELATED PROTEIN 6"/>
    <property type="match status" value="1"/>
</dbReference>